<organism evidence="2">
    <name type="scientific">Pedobacter sp. KACC 23697</name>
    <dbReference type="NCBI Taxonomy" id="3149230"/>
    <lineage>
        <taxon>Bacteria</taxon>
        <taxon>Pseudomonadati</taxon>
        <taxon>Bacteroidota</taxon>
        <taxon>Sphingobacteriia</taxon>
        <taxon>Sphingobacteriales</taxon>
        <taxon>Sphingobacteriaceae</taxon>
        <taxon>Pedobacter</taxon>
    </lineage>
</organism>
<keyword evidence="1" id="KW-0812">Transmembrane</keyword>
<accession>A0AAU7KCN1</accession>
<keyword evidence="1" id="KW-1133">Transmembrane helix</keyword>
<dbReference type="GO" id="GO:0016020">
    <property type="term" value="C:membrane"/>
    <property type="evidence" value="ECO:0007669"/>
    <property type="project" value="InterPro"/>
</dbReference>
<protein>
    <submittedName>
        <fullName evidence="2">DUF805 domain-containing protein</fullName>
    </submittedName>
</protein>
<evidence type="ECO:0000256" key="1">
    <source>
        <dbReference type="SAM" id="Phobius"/>
    </source>
</evidence>
<feature type="transmembrane region" description="Helical" evidence="1">
    <location>
        <begin position="17"/>
        <end position="34"/>
    </location>
</feature>
<dbReference type="InterPro" id="IPR008523">
    <property type="entry name" value="DUF805"/>
</dbReference>
<gene>
    <name evidence="2" type="ORF">ABEG20_09225</name>
</gene>
<dbReference type="RefSeq" id="WP_406827087.1">
    <property type="nucleotide sequence ID" value="NZ_CP157485.1"/>
</dbReference>
<proteinExistence type="predicted"/>
<name>A0AAU7KCN1_9SPHI</name>
<keyword evidence="1" id="KW-0472">Membrane</keyword>
<feature type="transmembrane region" description="Helical" evidence="1">
    <location>
        <begin position="71"/>
        <end position="90"/>
    </location>
</feature>
<reference evidence="2" key="1">
    <citation type="submission" date="2024-05" db="EMBL/GenBank/DDBJ databases">
        <authorList>
            <person name="Kim S."/>
            <person name="Heo J."/>
            <person name="Choi H."/>
            <person name="Choi Y."/>
            <person name="Kwon S.-W."/>
            <person name="Kim Y."/>
        </authorList>
    </citation>
    <scope>NUCLEOTIDE SEQUENCE</scope>
    <source>
        <strain evidence="2">KACC 23697</strain>
    </source>
</reference>
<sequence length="95" mass="11181">MFKDPLSVCGRIRRTEFILTQIFYAIVYFFVLIFEKNKSVDRWIEITMLLPIYPVISRGAKRCHDLDKSGLYKLVPFSALVMFFSAGNFYSCRHT</sequence>
<dbReference type="Pfam" id="PF05656">
    <property type="entry name" value="DUF805"/>
    <property type="match status" value="1"/>
</dbReference>
<dbReference type="EMBL" id="CP157485">
    <property type="protein sequence ID" value="XBO49779.1"/>
    <property type="molecule type" value="Genomic_DNA"/>
</dbReference>
<evidence type="ECO:0000313" key="2">
    <source>
        <dbReference type="EMBL" id="XBO49779.1"/>
    </source>
</evidence>
<dbReference type="AlphaFoldDB" id="A0AAU7KCN1"/>